<evidence type="ECO:0000313" key="1">
    <source>
        <dbReference type="EMBL" id="GAA3927958.1"/>
    </source>
</evidence>
<dbReference type="PROSITE" id="PS51257">
    <property type="entry name" value="PROKAR_LIPOPROTEIN"/>
    <property type="match status" value="1"/>
</dbReference>
<dbReference type="EMBL" id="BAAAZU010000020">
    <property type="protein sequence ID" value="GAA3927958.1"/>
    <property type="molecule type" value="Genomic_DNA"/>
</dbReference>
<accession>A0ABP7MQ53</accession>
<dbReference type="Proteomes" id="UP001501727">
    <property type="component" value="Unassembled WGS sequence"/>
</dbReference>
<name>A0ABP7MQ53_9GAMM</name>
<organism evidence="1 2">
    <name type="scientific">Luteimonas lutimaris</name>
    <dbReference type="NCBI Taxonomy" id="698645"/>
    <lineage>
        <taxon>Bacteria</taxon>
        <taxon>Pseudomonadati</taxon>
        <taxon>Pseudomonadota</taxon>
        <taxon>Gammaproteobacteria</taxon>
        <taxon>Lysobacterales</taxon>
        <taxon>Lysobacteraceae</taxon>
        <taxon>Luteimonas</taxon>
    </lineage>
</organism>
<evidence type="ECO:0000313" key="2">
    <source>
        <dbReference type="Proteomes" id="UP001501727"/>
    </source>
</evidence>
<comment type="caution">
    <text evidence="1">The sequence shown here is derived from an EMBL/GenBank/DDBJ whole genome shotgun (WGS) entry which is preliminary data.</text>
</comment>
<proteinExistence type="predicted"/>
<gene>
    <name evidence="1" type="ORF">GCM10022229_22290</name>
</gene>
<evidence type="ECO:0008006" key="3">
    <source>
        <dbReference type="Google" id="ProtNLM"/>
    </source>
</evidence>
<sequence length="141" mass="14636">MSKSALVTAILSTALLSGCPGREFATCTGPMVKHPEGKCSAHYYQTDYRGGGQVTQALVECAELPSTPGGNVVAIHSIAHGIGLKWLSANTLEVAVPAGIALQDQRTSDTYSGYHLQYVYRQLPAGEPALQGCGLGKSGGT</sequence>
<keyword evidence="2" id="KW-1185">Reference proteome</keyword>
<protein>
    <recommendedName>
        <fullName evidence="3">DUF4156 domain-containing protein</fullName>
    </recommendedName>
</protein>
<reference evidence="2" key="1">
    <citation type="journal article" date="2019" name="Int. J. Syst. Evol. Microbiol.">
        <title>The Global Catalogue of Microorganisms (GCM) 10K type strain sequencing project: providing services to taxonomists for standard genome sequencing and annotation.</title>
        <authorList>
            <consortium name="The Broad Institute Genomics Platform"/>
            <consortium name="The Broad Institute Genome Sequencing Center for Infectious Disease"/>
            <person name="Wu L."/>
            <person name="Ma J."/>
        </authorList>
    </citation>
    <scope>NUCLEOTIDE SEQUENCE [LARGE SCALE GENOMIC DNA]</scope>
    <source>
        <strain evidence="2">JCM 16916</strain>
    </source>
</reference>